<keyword evidence="8" id="KW-1185">Reference proteome</keyword>
<evidence type="ECO:0000256" key="6">
    <source>
        <dbReference type="SAM" id="Phobius"/>
    </source>
</evidence>
<name>A0A1I5IQZ1_PSUAM</name>
<organism evidence="7 8">
    <name type="scientific">Pseudonocardia ammonioxydans</name>
    <dbReference type="NCBI Taxonomy" id="260086"/>
    <lineage>
        <taxon>Bacteria</taxon>
        <taxon>Bacillati</taxon>
        <taxon>Actinomycetota</taxon>
        <taxon>Actinomycetes</taxon>
        <taxon>Pseudonocardiales</taxon>
        <taxon>Pseudonocardiaceae</taxon>
        <taxon>Pseudonocardia</taxon>
    </lineage>
</organism>
<dbReference type="GO" id="GO:0005886">
    <property type="term" value="C:plasma membrane"/>
    <property type="evidence" value="ECO:0007669"/>
    <property type="project" value="UniProtKB-SubCell"/>
</dbReference>
<keyword evidence="4 6" id="KW-1133">Transmembrane helix</keyword>
<evidence type="ECO:0000256" key="4">
    <source>
        <dbReference type="ARBA" id="ARBA00022989"/>
    </source>
</evidence>
<feature type="transmembrane region" description="Helical" evidence="6">
    <location>
        <begin position="137"/>
        <end position="155"/>
    </location>
</feature>
<comment type="subcellular location">
    <subcellularLocation>
        <location evidence="1">Cell membrane</location>
        <topology evidence="1">Multi-pass membrane protein</topology>
    </subcellularLocation>
</comment>
<keyword evidence="2" id="KW-1003">Cell membrane</keyword>
<keyword evidence="5 6" id="KW-0472">Membrane</keyword>
<feature type="transmembrane region" description="Helical" evidence="6">
    <location>
        <begin position="204"/>
        <end position="230"/>
    </location>
</feature>
<feature type="transmembrane region" description="Helical" evidence="6">
    <location>
        <begin position="93"/>
        <end position="117"/>
    </location>
</feature>
<feature type="transmembrane region" description="Helical" evidence="6">
    <location>
        <begin position="175"/>
        <end position="192"/>
    </location>
</feature>
<feature type="transmembrane region" description="Helical" evidence="6">
    <location>
        <begin position="30"/>
        <end position="48"/>
    </location>
</feature>
<sequence>MLLPRWLPPLDPPPLTWHAMLTSWTFDPAVTVPLLIASALYLWGVLRVRRRGDAWSWRRTVFWLLGVLGVLVGTSSALGVYDRVLFSVPAIQHMVLQMIAPVGLVLGAPTSLALRTLPRRGRTVLLVVLHTRWVRSVSHPVAAFAIFAVTQFAFYYTPLLGLSLTNAWVHDLMHLHFVAAGFLFYWALLAVDPTPHRVRFSLKMLLVVGMAPIHILLGIPIMMTSTLFAAEFYTALDRDWGPSLLDDQHLGGAILWGFGDIAAIALIFAFTHQWYASDERTARRTDRQLDRLYGDGPTIRPWWLTDSTDTPPDVLGPQRDGT</sequence>
<gene>
    <name evidence="7" type="ORF">SAMN05216207_11212</name>
</gene>
<dbReference type="Proteomes" id="UP000199614">
    <property type="component" value="Unassembled WGS sequence"/>
</dbReference>
<proteinExistence type="predicted"/>
<dbReference type="Pfam" id="PF09678">
    <property type="entry name" value="Caa3_CtaG"/>
    <property type="match status" value="1"/>
</dbReference>
<evidence type="ECO:0000256" key="2">
    <source>
        <dbReference type="ARBA" id="ARBA00022475"/>
    </source>
</evidence>
<dbReference type="EMBL" id="FOUY01000121">
    <property type="protein sequence ID" value="SFO62750.1"/>
    <property type="molecule type" value="Genomic_DNA"/>
</dbReference>
<keyword evidence="3 6" id="KW-0812">Transmembrane</keyword>
<evidence type="ECO:0000256" key="1">
    <source>
        <dbReference type="ARBA" id="ARBA00004651"/>
    </source>
</evidence>
<accession>A0A1I5IQZ1</accession>
<feature type="transmembrane region" description="Helical" evidence="6">
    <location>
        <begin position="250"/>
        <end position="270"/>
    </location>
</feature>
<feature type="transmembrane region" description="Helical" evidence="6">
    <location>
        <begin position="60"/>
        <end position="81"/>
    </location>
</feature>
<evidence type="ECO:0000313" key="8">
    <source>
        <dbReference type="Proteomes" id="UP000199614"/>
    </source>
</evidence>
<dbReference type="STRING" id="260086.SAMN05216207_11212"/>
<reference evidence="7 8" key="1">
    <citation type="submission" date="2016-10" db="EMBL/GenBank/DDBJ databases">
        <authorList>
            <person name="de Groot N.N."/>
        </authorList>
    </citation>
    <scope>NUCLEOTIDE SEQUENCE [LARGE SCALE GENOMIC DNA]</scope>
    <source>
        <strain evidence="7 8">CGMCC 4.1877</strain>
    </source>
</reference>
<evidence type="ECO:0000313" key="7">
    <source>
        <dbReference type="EMBL" id="SFO62750.1"/>
    </source>
</evidence>
<protein>
    <submittedName>
        <fullName evidence="7">Putative copper resistance protein D</fullName>
    </submittedName>
</protein>
<evidence type="ECO:0000256" key="3">
    <source>
        <dbReference type="ARBA" id="ARBA00022692"/>
    </source>
</evidence>
<dbReference type="InterPro" id="IPR019108">
    <property type="entry name" value="Caa3_assmbl_CtaG-rel"/>
</dbReference>
<dbReference type="AlphaFoldDB" id="A0A1I5IQZ1"/>
<evidence type="ECO:0000256" key="5">
    <source>
        <dbReference type="ARBA" id="ARBA00023136"/>
    </source>
</evidence>